<feature type="compositionally biased region" description="Polar residues" evidence="1">
    <location>
        <begin position="119"/>
        <end position="141"/>
    </location>
</feature>
<feature type="transmembrane region" description="Helical" evidence="2">
    <location>
        <begin position="364"/>
        <end position="389"/>
    </location>
</feature>
<dbReference type="AlphaFoldDB" id="A0A553NP44"/>
<dbReference type="OMA" id="HNIYANT"/>
<feature type="region of interest" description="Disordered" evidence="1">
    <location>
        <begin position="95"/>
        <end position="141"/>
    </location>
</feature>
<keyword evidence="2" id="KW-1133">Transmembrane helix</keyword>
<proteinExistence type="predicted"/>
<reference evidence="3 4" key="1">
    <citation type="journal article" date="2018" name="Nat. Ecol. Evol.">
        <title>Genomic signatures of mitonuclear coevolution across populations of Tigriopus californicus.</title>
        <authorList>
            <person name="Barreto F.S."/>
            <person name="Watson E.T."/>
            <person name="Lima T.G."/>
            <person name="Willett C.S."/>
            <person name="Edmands S."/>
            <person name="Li W."/>
            <person name="Burton R.S."/>
        </authorList>
    </citation>
    <scope>NUCLEOTIDE SEQUENCE [LARGE SCALE GENOMIC DNA]</scope>
    <source>
        <strain evidence="3 4">San Diego</strain>
    </source>
</reference>
<protein>
    <submittedName>
        <fullName evidence="3">Uncharacterized protein</fullName>
    </submittedName>
</protein>
<feature type="transmembrane region" description="Helical" evidence="2">
    <location>
        <begin position="332"/>
        <end position="358"/>
    </location>
</feature>
<keyword evidence="2" id="KW-0472">Membrane</keyword>
<feature type="compositionally biased region" description="Polar residues" evidence="1">
    <location>
        <begin position="52"/>
        <end position="66"/>
    </location>
</feature>
<evidence type="ECO:0000313" key="3">
    <source>
        <dbReference type="EMBL" id="TRY67196.1"/>
    </source>
</evidence>
<keyword evidence="2" id="KW-0812">Transmembrane</keyword>
<evidence type="ECO:0000313" key="4">
    <source>
        <dbReference type="Proteomes" id="UP000318571"/>
    </source>
</evidence>
<comment type="caution">
    <text evidence="3">The sequence shown here is derived from an EMBL/GenBank/DDBJ whole genome shotgun (WGS) entry which is preliminary data.</text>
</comment>
<feature type="compositionally biased region" description="Low complexity" evidence="1">
    <location>
        <begin position="102"/>
        <end position="118"/>
    </location>
</feature>
<keyword evidence="4" id="KW-1185">Reference proteome</keyword>
<name>A0A553NP44_TIGCA</name>
<feature type="transmembrane region" description="Helical" evidence="2">
    <location>
        <begin position="286"/>
        <end position="311"/>
    </location>
</feature>
<feature type="compositionally biased region" description="Low complexity" evidence="1">
    <location>
        <begin position="10"/>
        <end position="19"/>
    </location>
</feature>
<gene>
    <name evidence="3" type="ORF">TCAL_08051</name>
</gene>
<feature type="region of interest" description="Disordered" evidence="1">
    <location>
        <begin position="1"/>
        <end position="25"/>
    </location>
</feature>
<feature type="region of interest" description="Disordered" evidence="1">
    <location>
        <begin position="42"/>
        <end position="66"/>
    </location>
</feature>
<evidence type="ECO:0000256" key="2">
    <source>
        <dbReference type="SAM" id="Phobius"/>
    </source>
</evidence>
<dbReference type="Pfam" id="PF15038">
    <property type="entry name" value="Jiraiya"/>
    <property type="match status" value="1"/>
</dbReference>
<feature type="transmembrane region" description="Helical" evidence="2">
    <location>
        <begin position="232"/>
        <end position="254"/>
    </location>
</feature>
<dbReference type="OrthoDB" id="10056560at2759"/>
<dbReference type="PANTHER" id="PTHR39947">
    <property type="entry name" value="IP19862P"/>
    <property type="match status" value="1"/>
</dbReference>
<dbReference type="InterPro" id="IPR029201">
    <property type="entry name" value="Jiraiya"/>
</dbReference>
<sequence length="447" mass="47695">MLKHMLTQTGSHSSSGDSSRTPATANIVGIPGLEEMAGSPMLESRSRGVRGMTTSRTNSPISNNRPVSIHGNVIANQSIYANTVPLNKLHNTSSSVPNGRISSMNGNLNLSNLNSSNSASPGTANSNNTRTTNMDSSSHSAHDLNLTQISPIARSNLVGSARFHKNKNNASIYSAANMSGYNPNSTLTANTQANGGLNITNGISKKLNTSLIPANVSKFMLKTKEAGVREMITSLALLCLVSLLLALLSLVLLLKISPASPDQVVKMRQSVLLSEDDMLLMYQVTWALVALTLCLNLCCLLVCAIQFLFAVKLVKATHGPSRTTKYLKEAAITRICAISGFFISIPVFLTGIILYTFLHFDSPAAIITSFVIGFGIVFCGAAVVHNVFVWQKEKMSSRHGGHLPMIQVPMDDLDRTTKSNNLGLPQATLDLSAPNASAKGLELSTLV</sequence>
<dbReference type="PANTHER" id="PTHR39947:SF1">
    <property type="entry name" value="IP19862P"/>
    <property type="match status" value="1"/>
</dbReference>
<dbReference type="EMBL" id="VCGU01000011">
    <property type="protein sequence ID" value="TRY67196.1"/>
    <property type="molecule type" value="Genomic_DNA"/>
</dbReference>
<dbReference type="Proteomes" id="UP000318571">
    <property type="component" value="Chromosome 4"/>
</dbReference>
<accession>A0A553NP44</accession>
<evidence type="ECO:0000256" key="1">
    <source>
        <dbReference type="SAM" id="MobiDB-lite"/>
    </source>
</evidence>
<organism evidence="3 4">
    <name type="scientific">Tigriopus californicus</name>
    <name type="common">Marine copepod</name>
    <dbReference type="NCBI Taxonomy" id="6832"/>
    <lineage>
        <taxon>Eukaryota</taxon>
        <taxon>Metazoa</taxon>
        <taxon>Ecdysozoa</taxon>
        <taxon>Arthropoda</taxon>
        <taxon>Crustacea</taxon>
        <taxon>Multicrustacea</taxon>
        <taxon>Hexanauplia</taxon>
        <taxon>Copepoda</taxon>
        <taxon>Harpacticoida</taxon>
        <taxon>Harpacticidae</taxon>
        <taxon>Tigriopus</taxon>
    </lineage>
</organism>